<proteinExistence type="predicted"/>
<dbReference type="AlphaFoldDB" id="A0AAD5UQH2"/>
<name>A0AAD5UQH2_9APHY</name>
<dbReference type="SUPFAM" id="SSF54637">
    <property type="entry name" value="Thioesterase/thiol ester dehydrase-isomerase"/>
    <property type="match status" value="1"/>
</dbReference>
<reference evidence="1" key="1">
    <citation type="submission" date="2022-07" db="EMBL/GenBank/DDBJ databases">
        <title>Genome Sequence of Physisporinus lineatus.</title>
        <authorList>
            <person name="Buettner E."/>
        </authorList>
    </citation>
    <scope>NUCLEOTIDE SEQUENCE</scope>
    <source>
        <strain evidence="1">VT162</strain>
    </source>
</reference>
<accession>A0AAD5UQH2</accession>
<keyword evidence="2" id="KW-1185">Reference proteome</keyword>
<dbReference type="Gene3D" id="3.10.129.10">
    <property type="entry name" value="Hotdog Thioesterase"/>
    <property type="match status" value="1"/>
</dbReference>
<organism evidence="1 2">
    <name type="scientific">Meripilus lineatus</name>
    <dbReference type="NCBI Taxonomy" id="2056292"/>
    <lineage>
        <taxon>Eukaryota</taxon>
        <taxon>Fungi</taxon>
        <taxon>Dikarya</taxon>
        <taxon>Basidiomycota</taxon>
        <taxon>Agaricomycotina</taxon>
        <taxon>Agaricomycetes</taxon>
        <taxon>Polyporales</taxon>
        <taxon>Meripilaceae</taxon>
        <taxon>Meripilus</taxon>
    </lineage>
</organism>
<comment type="caution">
    <text evidence="1">The sequence shown here is derived from an EMBL/GenBank/DDBJ whole genome shotgun (WGS) entry which is preliminary data.</text>
</comment>
<evidence type="ECO:0000313" key="2">
    <source>
        <dbReference type="Proteomes" id="UP001212997"/>
    </source>
</evidence>
<dbReference type="Proteomes" id="UP001212997">
    <property type="component" value="Unassembled WGS sequence"/>
</dbReference>
<protein>
    <submittedName>
        <fullName evidence="1">Uncharacterized protein</fullName>
    </submittedName>
</protein>
<gene>
    <name evidence="1" type="ORF">NLI96_g12115</name>
</gene>
<sequence>MSEIDLGKAVGHQEPDIPVSWNQRDLILYAIGIGAKKDDFPLVNVPQQTTTLAEVPPNGLRFPSSRF</sequence>
<dbReference type="EMBL" id="JANAWD010000933">
    <property type="protein sequence ID" value="KAJ3475014.1"/>
    <property type="molecule type" value="Genomic_DNA"/>
</dbReference>
<evidence type="ECO:0000313" key="1">
    <source>
        <dbReference type="EMBL" id="KAJ3475014.1"/>
    </source>
</evidence>
<dbReference type="InterPro" id="IPR029069">
    <property type="entry name" value="HotDog_dom_sf"/>
</dbReference>